<accession>A0AAV0WWW8</accession>
<gene>
    <name evidence="2" type="ORF">MEUPH1_LOCUS15358</name>
</gene>
<keyword evidence="1" id="KW-0175">Coiled coil</keyword>
<sequence>MSHRDYCHRRVLVKGHTKMNANMLTELCEIIHGLGERIPRRDTVEIIYSVIIKQMVLLISQIQKAAILLNNQNISIKHVLYVLKNYRVTLIRILSYYWLKDSIQQLNKLSNTDENKEKKGKNKKSKLELIDKDIVENITNEEDVSIKIDDPATVLAEMDFTKKEMPHGNTKILSIFKKLRNAIVELKLKIKITEEEVRKSNESRMIRANDVSIILSANAYEGFEVCRRKNFYKTKIGDQLLLQVHKALPFDITYNKQVKEVLLFLAKETISFVIDRVFENRKCTDSCDENNARTIKKIKYGSILVDEIASVIKCTWKTPFEEIRYPFDEEDTFFNNQLIFE</sequence>
<dbReference type="EMBL" id="CARXXK010000002">
    <property type="protein sequence ID" value="CAI6360012.1"/>
    <property type="molecule type" value="Genomic_DNA"/>
</dbReference>
<evidence type="ECO:0000256" key="1">
    <source>
        <dbReference type="SAM" id="Coils"/>
    </source>
</evidence>
<keyword evidence="3" id="KW-1185">Reference proteome</keyword>
<dbReference type="Proteomes" id="UP001160148">
    <property type="component" value="Unassembled WGS sequence"/>
</dbReference>
<protein>
    <submittedName>
        <fullName evidence="2">Uncharacterized protein</fullName>
    </submittedName>
</protein>
<proteinExistence type="predicted"/>
<feature type="coiled-coil region" evidence="1">
    <location>
        <begin position="176"/>
        <end position="203"/>
    </location>
</feature>
<comment type="caution">
    <text evidence="2">The sequence shown here is derived from an EMBL/GenBank/DDBJ whole genome shotgun (WGS) entry which is preliminary data.</text>
</comment>
<organism evidence="2 3">
    <name type="scientific">Macrosiphum euphorbiae</name>
    <name type="common">potato aphid</name>
    <dbReference type="NCBI Taxonomy" id="13131"/>
    <lineage>
        <taxon>Eukaryota</taxon>
        <taxon>Metazoa</taxon>
        <taxon>Ecdysozoa</taxon>
        <taxon>Arthropoda</taxon>
        <taxon>Hexapoda</taxon>
        <taxon>Insecta</taxon>
        <taxon>Pterygota</taxon>
        <taxon>Neoptera</taxon>
        <taxon>Paraneoptera</taxon>
        <taxon>Hemiptera</taxon>
        <taxon>Sternorrhyncha</taxon>
        <taxon>Aphidomorpha</taxon>
        <taxon>Aphidoidea</taxon>
        <taxon>Aphididae</taxon>
        <taxon>Macrosiphini</taxon>
        <taxon>Macrosiphum</taxon>
    </lineage>
</organism>
<evidence type="ECO:0000313" key="3">
    <source>
        <dbReference type="Proteomes" id="UP001160148"/>
    </source>
</evidence>
<reference evidence="2 3" key="1">
    <citation type="submission" date="2023-01" db="EMBL/GenBank/DDBJ databases">
        <authorList>
            <person name="Whitehead M."/>
        </authorList>
    </citation>
    <scope>NUCLEOTIDE SEQUENCE [LARGE SCALE GENOMIC DNA]</scope>
</reference>
<evidence type="ECO:0000313" key="2">
    <source>
        <dbReference type="EMBL" id="CAI6360012.1"/>
    </source>
</evidence>
<name>A0AAV0WWW8_9HEMI</name>
<dbReference type="AlphaFoldDB" id="A0AAV0WWW8"/>